<dbReference type="AlphaFoldDB" id="I0KDR9"/>
<dbReference type="Pfam" id="PF09995">
    <property type="entry name" value="MPAB_Lcp_cat"/>
    <property type="match status" value="1"/>
</dbReference>
<dbReference type="Proteomes" id="UP000011058">
    <property type="component" value="Chromosome"/>
</dbReference>
<keyword evidence="3" id="KW-1185">Reference proteome</keyword>
<dbReference type="STRING" id="1166018.FAES_4272"/>
<organism evidence="2 3">
    <name type="scientific">Fibrella aestuarina BUZ 2</name>
    <dbReference type="NCBI Taxonomy" id="1166018"/>
    <lineage>
        <taxon>Bacteria</taxon>
        <taxon>Pseudomonadati</taxon>
        <taxon>Bacteroidota</taxon>
        <taxon>Cytophagia</taxon>
        <taxon>Cytophagales</taxon>
        <taxon>Spirosomataceae</taxon>
        <taxon>Fibrella</taxon>
    </lineage>
</organism>
<protein>
    <recommendedName>
        <fullName evidence="1">ER-bound oxygenase mpaB/mpaB'/Rubber oxygenase catalytic domain-containing protein</fullName>
    </recommendedName>
</protein>
<dbReference type="RefSeq" id="WP_015333371.1">
    <property type="nucleotide sequence ID" value="NC_020054.1"/>
</dbReference>
<reference evidence="2 3" key="1">
    <citation type="journal article" date="2012" name="J. Bacteriol.">
        <title>Genome Sequence of Fibrella aestuarina BUZ 2T, a Filamentous Marine Bacterium.</title>
        <authorList>
            <person name="Filippini M."/>
            <person name="Qi W."/>
            <person name="Blom J."/>
            <person name="Goesmann A."/>
            <person name="Smits T.H."/>
            <person name="Bagheri H.C."/>
        </authorList>
    </citation>
    <scope>NUCLEOTIDE SEQUENCE [LARGE SCALE GENOMIC DNA]</scope>
    <source>
        <strain evidence="3">BUZ 2T</strain>
    </source>
</reference>
<dbReference type="KEGG" id="fae:FAES_4272"/>
<dbReference type="InterPro" id="IPR018713">
    <property type="entry name" value="MPAB/Lcp_cat_dom"/>
</dbReference>
<dbReference type="eggNOG" id="COG3662">
    <property type="taxonomic scope" value="Bacteria"/>
</dbReference>
<sequence length="249" mass="28627">MTTPTSIVRQIWGDADVILLVFAGSAAEFALNKAVDWLFFTGKLPADPIGRLFSTVQYAQQIVFADQTRASQAVTRMADIHAGVEAKRGYEIPAWAYRDVLYMLIDYSERAYELLHRPLTDAERGELFDTFQQVGAGMHVPDLPNTYADFKADRERHLAQDLERSAYTDKLFQRYREELGDWRFGLLLQAQSLLVPAPVRSLLKLPERPPLTYLMWLYPLFNTLRLRALVQRVLMPTTYLAKVQALDRR</sequence>
<evidence type="ECO:0000259" key="1">
    <source>
        <dbReference type="Pfam" id="PF09995"/>
    </source>
</evidence>
<dbReference type="GO" id="GO:0016491">
    <property type="term" value="F:oxidoreductase activity"/>
    <property type="evidence" value="ECO:0007669"/>
    <property type="project" value="InterPro"/>
</dbReference>
<name>I0KDR9_9BACT</name>
<evidence type="ECO:0000313" key="2">
    <source>
        <dbReference type="EMBL" id="CCH02272.1"/>
    </source>
</evidence>
<dbReference type="PATRIC" id="fig|1166018.3.peg.1230"/>
<dbReference type="OrthoDB" id="5498485at2"/>
<dbReference type="HOGENOM" id="CLU_1061329_0_0_10"/>
<feature type="domain" description="ER-bound oxygenase mpaB/mpaB'/Rubber oxygenase catalytic" evidence="1">
    <location>
        <begin position="41"/>
        <end position="210"/>
    </location>
</feature>
<proteinExistence type="predicted"/>
<accession>I0KDR9</accession>
<dbReference type="EMBL" id="HE796683">
    <property type="protein sequence ID" value="CCH02272.1"/>
    <property type="molecule type" value="Genomic_DNA"/>
</dbReference>
<evidence type="ECO:0000313" key="3">
    <source>
        <dbReference type="Proteomes" id="UP000011058"/>
    </source>
</evidence>
<gene>
    <name evidence="2" type="ORF">FAES_4272</name>
</gene>